<reference evidence="2" key="2">
    <citation type="submission" date="2024-05" db="EMBL/GenBank/DDBJ databases">
        <title>Identification and characterization of horizontal gene transfer across gut microbiota members of farm animals based on homology search.</title>
        <authorList>
            <person name="Schwarzerova J."/>
            <person name="Nykrynova M."/>
            <person name="Jureckova K."/>
            <person name="Cejkova D."/>
            <person name="Rychlik I."/>
        </authorList>
    </citation>
    <scope>NUCLEOTIDE SEQUENCE</scope>
    <source>
        <strain evidence="2">84_SSukc20</strain>
    </source>
</reference>
<feature type="chain" id="PRO_5047295918" description="Porin family protein" evidence="1">
    <location>
        <begin position="21"/>
        <end position="239"/>
    </location>
</feature>
<reference evidence="2" key="1">
    <citation type="submission" date="2023-06" db="EMBL/GenBank/DDBJ databases">
        <authorList>
            <person name="Zeman M."/>
            <person name="Kubasova T."/>
            <person name="Jahodarova E."/>
            <person name="Nykrynova M."/>
            <person name="Rychlik I."/>
        </authorList>
    </citation>
    <scope>NUCLEOTIDE SEQUENCE</scope>
    <source>
        <strain evidence="2">84_SSukc20</strain>
    </source>
</reference>
<sequence>MKRTVILELMALCLTLSAYGQEVNQERSVQHTDSTLKSNLPQIHNISTDRIKEQAINKETYTLQADTANLTDMSHVEYWLLPWGSRDIHFKASPYAYDYESEYSWGRWQGYSLWQTIPAMGTLAYMRFLYNMEVAYRFNLLTGGFISQYSLPLLNPTDPTLNDYSLHQDFGLNFGIEYLLTPRTKIGLMYQHSFRQKIIGTNSHFVPWAPHDNLELNFRMKGKKGVNWKFGVMYDLTPQ</sequence>
<evidence type="ECO:0000313" key="2">
    <source>
        <dbReference type="EMBL" id="MDN0048436.1"/>
    </source>
</evidence>
<dbReference type="Proteomes" id="UP001167871">
    <property type="component" value="Unassembled WGS sequence"/>
</dbReference>
<evidence type="ECO:0008006" key="4">
    <source>
        <dbReference type="Google" id="ProtNLM"/>
    </source>
</evidence>
<dbReference type="EMBL" id="JAUEII010000004">
    <property type="protein sequence ID" value="MDN0048436.1"/>
    <property type="molecule type" value="Genomic_DNA"/>
</dbReference>
<proteinExistence type="predicted"/>
<comment type="caution">
    <text evidence="2">The sequence shown here is derived from an EMBL/GenBank/DDBJ whole genome shotgun (WGS) entry which is preliminary data.</text>
</comment>
<evidence type="ECO:0000256" key="1">
    <source>
        <dbReference type="SAM" id="SignalP"/>
    </source>
</evidence>
<feature type="signal peptide" evidence="1">
    <location>
        <begin position="1"/>
        <end position="20"/>
    </location>
</feature>
<organism evidence="2 3">
    <name type="scientific">Bacteroides gallinaceum</name>
    <dbReference type="NCBI Taxonomy" id="1462571"/>
    <lineage>
        <taxon>Bacteria</taxon>
        <taxon>Pseudomonadati</taxon>
        <taxon>Bacteroidota</taxon>
        <taxon>Bacteroidia</taxon>
        <taxon>Bacteroidales</taxon>
        <taxon>Bacteroidaceae</taxon>
        <taxon>Bacteroides</taxon>
    </lineage>
</organism>
<keyword evidence="3" id="KW-1185">Reference proteome</keyword>
<name>A0ABT7X2Y5_9BACE</name>
<gene>
    <name evidence="2" type="ORF">QVO10_03365</name>
</gene>
<protein>
    <recommendedName>
        <fullName evidence="4">Porin family protein</fullName>
    </recommendedName>
</protein>
<dbReference type="RefSeq" id="WP_301639061.1">
    <property type="nucleotide sequence ID" value="NZ_JAUEII010000004.1"/>
</dbReference>
<keyword evidence="1" id="KW-0732">Signal</keyword>
<accession>A0ABT7X2Y5</accession>
<evidence type="ECO:0000313" key="3">
    <source>
        <dbReference type="Proteomes" id="UP001167871"/>
    </source>
</evidence>